<evidence type="ECO:0000259" key="1">
    <source>
        <dbReference type="Pfam" id="PF13577"/>
    </source>
</evidence>
<dbReference type="SUPFAM" id="SSF54427">
    <property type="entry name" value="NTF2-like"/>
    <property type="match status" value="1"/>
</dbReference>
<accession>A0ABT5WP91</accession>
<protein>
    <submittedName>
        <fullName evidence="2">Nuclear transport factor 2 family protein</fullName>
    </submittedName>
</protein>
<dbReference type="CDD" id="cd00531">
    <property type="entry name" value="NTF2_like"/>
    <property type="match status" value="1"/>
</dbReference>
<keyword evidence="3" id="KW-1185">Reference proteome</keyword>
<organism evidence="2 3">
    <name type="scientific">Novosphingobium album</name>
    <name type="common">ex Liu et al. 2023</name>
    <dbReference type="NCBI Taxonomy" id="3031130"/>
    <lineage>
        <taxon>Bacteria</taxon>
        <taxon>Pseudomonadati</taxon>
        <taxon>Pseudomonadota</taxon>
        <taxon>Alphaproteobacteria</taxon>
        <taxon>Sphingomonadales</taxon>
        <taxon>Sphingomonadaceae</taxon>
        <taxon>Novosphingobium</taxon>
    </lineage>
</organism>
<dbReference type="Gene3D" id="3.10.450.50">
    <property type="match status" value="1"/>
</dbReference>
<comment type="caution">
    <text evidence="2">The sequence shown here is derived from an EMBL/GenBank/DDBJ whole genome shotgun (WGS) entry which is preliminary data.</text>
</comment>
<feature type="domain" description="SnoaL-like" evidence="1">
    <location>
        <begin position="13"/>
        <end position="136"/>
    </location>
</feature>
<sequence>MDAEDIVTNPVIRAELEALIAEHAYRVDFCCSENLAELYTEDGRFVLPSGTEYVGREGVNAYGRLSAGKSDRRVRHVFTNFRFVMDGPDQILGVSFVTLYRTQHRDTAPPEAVALADAKDIYRRCPDGRWRIYERRIEVVFETDEHRQG</sequence>
<evidence type="ECO:0000313" key="3">
    <source>
        <dbReference type="Proteomes" id="UP001216253"/>
    </source>
</evidence>
<evidence type="ECO:0000313" key="2">
    <source>
        <dbReference type="EMBL" id="MDE8651862.1"/>
    </source>
</evidence>
<dbReference type="Proteomes" id="UP001216253">
    <property type="component" value="Unassembled WGS sequence"/>
</dbReference>
<gene>
    <name evidence="2" type="ORF">PYV00_09010</name>
</gene>
<name>A0ABT5WP91_9SPHN</name>
<dbReference type="InterPro" id="IPR032710">
    <property type="entry name" value="NTF2-like_dom_sf"/>
</dbReference>
<dbReference type="Pfam" id="PF13577">
    <property type="entry name" value="SnoaL_4"/>
    <property type="match status" value="1"/>
</dbReference>
<dbReference type="InterPro" id="IPR037401">
    <property type="entry name" value="SnoaL-like"/>
</dbReference>
<dbReference type="EMBL" id="JARESE010000024">
    <property type="protein sequence ID" value="MDE8651862.1"/>
    <property type="molecule type" value="Genomic_DNA"/>
</dbReference>
<proteinExistence type="predicted"/>
<dbReference type="RefSeq" id="WP_007015346.1">
    <property type="nucleotide sequence ID" value="NZ_JARESE010000024.1"/>
</dbReference>
<reference evidence="2 3" key="1">
    <citation type="submission" date="2023-03" db="EMBL/GenBank/DDBJ databases">
        <title>NovoSphingobium album sp. nov. isolated from polycyclic aromatic hydrocarbons- and heavy-metal polluted soil.</title>
        <authorList>
            <person name="Liu Z."/>
            <person name="Wang K."/>
        </authorList>
    </citation>
    <scope>NUCLEOTIDE SEQUENCE [LARGE SCALE GENOMIC DNA]</scope>
    <source>
        <strain evidence="2 3">H3SJ31-1</strain>
    </source>
</reference>